<sequence>MDLLRLNTRAVSSSLSTIQSIVATPGRSCLRVRVQCRSLSKQTHLPQRPLALPRKSRECASTTRCFSTTQSDTSETAISEPVSAWKTQEGSDGPDLNLIYVKVGESKWHPSFLRDACTCPLCVDPSSKQKNFQTSDIPADLEAKSVQQKPNGDVAITWTKDVAGFGSNHVSTIPAAFFSTFENRRSMRKSRLIPRPYAWNTTLIKERFQFVDFQDYMNDEQHVWHVLRSLRVYGLVLLRGVPDDEHAIEKITGRIGPIRDTFYGRTWDVKSIPNAKNVAYTQQHLGLHMDLLYMNNPPGFQFLHCLKNTSPGGASLFSDALHGASLLRDNAFNTLSQQDIAFEYRNDGQHYYKERPVLEVGHHLAYTKDAWGNEHRRPEILNINWSPPFQANLPYQRQLQGRPLPKVLKALREFGALVGHPKAVYEYRLNEGECIIFNNRRVLHGRTAFDSTQGERWLKGAYVDSDVLESRLRVLREQESGKVDYHGTFLNSQYVHPNEAQCHLGKNTFDRAEATKATI</sequence>
<evidence type="ECO:0000256" key="5">
    <source>
        <dbReference type="ARBA" id="ARBA00023002"/>
    </source>
</evidence>
<dbReference type="InterPro" id="IPR042098">
    <property type="entry name" value="TauD-like_sf"/>
</dbReference>
<gene>
    <name evidence="9" type="ORF">PAC_03878</name>
</gene>
<keyword evidence="10" id="KW-1185">Reference proteome</keyword>
<dbReference type="OrthoDB" id="406634at2759"/>
<feature type="domain" description="TauD/TfdA-like" evidence="7">
    <location>
        <begin position="211"/>
        <end position="462"/>
    </location>
</feature>
<dbReference type="Pfam" id="PF06155">
    <property type="entry name" value="GBBH-like_N"/>
    <property type="match status" value="1"/>
</dbReference>
<reference evidence="9 10" key="1">
    <citation type="submission" date="2016-03" db="EMBL/GenBank/DDBJ databases">
        <authorList>
            <person name="Ploux O."/>
        </authorList>
    </citation>
    <scope>NUCLEOTIDE SEQUENCE [LARGE SCALE GENOMIC DNA]</scope>
    <source>
        <strain evidence="9 10">UAMH 11012</strain>
    </source>
</reference>
<name>A0A1L7WMK7_9HELO</name>
<dbReference type="GO" id="GO:0046872">
    <property type="term" value="F:metal ion binding"/>
    <property type="evidence" value="ECO:0007669"/>
    <property type="project" value="UniProtKB-KW"/>
</dbReference>
<evidence type="ECO:0000256" key="1">
    <source>
        <dbReference type="ARBA" id="ARBA00001954"/>
    </source>
</evidence>
<dbReference type="GO" id="GO:0016706">
    <property type="term" value="F:2-oxoglutarate-dependent dioxygenase activity"/>
    <property type="evidence" value="ECO:0007669"/>
    <property type="project" value="UniProtKB-ARBA"/>
</dbReference>
<keyword evidence="4 9" id="KW-0223">Dioxygenase</keyword>
<evidence type="ECO:0000259" key="8">
    <source>
        <dbReference type="Pfam" id="PF06155"/>
    </source>
</evidence>
<evidence type="ECO:0000313" key="9">
    <source>
        <dbReference type="EMBL" id="CZR53995.1"/>
    </source>
</evidence>
<dbReference type="CDD" id="cd00250">
    <property type="entry name" value="CAS_like"/>
    <property type="match status" value="1"/>
</dbReference>
<keyword evidence="3" id="KW-0479">Metal-binding</keyword>
<evidence type="ECO:0000259" key="7">
    <source>
        <dbReference type="Pfam" id="PF02668"/>
    </source>
</evidence>
<dbReference type="GO" id="GO:0005739">
    <property type="term" value="C:mitochondrion"/>
    <property type="evidence" value="ECO:0007669"/>
    <property type="project" value="TreeGrafter"/>
</dbReference>
<dbReference type="PANTHER" id="PTHR10696:SF25">
    <property type="entry name" value="OXIDOREDUCTASE AIM17-RELATED"/>
    <property type="match status" value="1"/>
</dbReference>
<evidence type="ECO:0000256" key="6">
    <source>
        <dbReference type="ARBA" id="ARBA00023004"/>
    </source>
</evidence>
<dbReference type="Gene3D" id="3.30.2020.30">
    <property type="match status" value="1"/>
</dbReference>
<accession>A0A1L7WMK7</accession>
<dbReference type="InterPro" id="IPR050411">
    <property type="entry name" value="AlphaKG_dependent_hydroxylases"/>
</dbReference>
<evidence type="ECO:0000256" key="3">
    <source>
        <dbReference type="ARBA" id="ARBA00022723"/>
    </source>
</evidence>
<protein>
    <submittedName>
        <fullName evidence="9">Related to gamma-butyrobetaine dioxygenase</fullName>
    </submittedName>
</protein>
<dbReference type="EMBL" id="FJOG01000004">
    <property type="protein sequence ID" value="CZR53995.1"/>
    <property type="molecule type" value="Genomic_DNA"/>
</dbReference>
<keyword evidence="5" id="KW-0560">Oxidoreductase</keyword>
<dbReference type="AlphaFoldDB" id="A0A1L7WMK7"/>
<dbReference type="Proteomes" id="UP000184330">
    <property type="component" value="Unassembled WGS sequence"/>
</dbReference>
<evidence type="ECO:0000256" key="2">
    <source>
        <dbReference type="ARBA" id="ARBA00008654"/>
    </source>
</evidence>
<comment type="similarity">
    <text evidence="2">Belongs to the gamma-BBH/TMLD family.</text>
</comment>
<dbReference type="InterPro" id="IPR038492">
    <property type="entry name" value="GBBH-like_N_sf"/>
</dbReference>
<organism evidence="9 10">
    <name type="scientific">Phialocephala subalpina</name>
    <dbReference type="NCBI Taxonomy" id="576137"/>
    <lineage>
        <taxon>Eukaryota</taxon>
        <taxon>Fungi</taxon>
        <taxon>Dikarya</taxon>
        <taxon>Ascomycota</taxon>
        <taxon>Pezizomycotina</taxon>
        <taxon>Leotiomycetes</taxon>
        <taxon>Helotiales</taxon>
        <taxon>Mollisiaceae</taxon>
        <taxon>Phialocephala</taxon>
        <taxon>Phialocephala fortinii species complex</taxon>
    </lineage>
</organism>
<evidence type="ECO:0000256" key="4">
    <source>
        <dbReference type="ARBA" id="ARBA00022964"/>
    </source>
</evidence>
<proteinExistence type="inferred from homology"/>
<keyword evidence="6" id="KW-0408">Iron</keyword>
<dbReference type="GO" id="GO:0045329">
    <property type="term" value="P:carnitine biosynthetic process"/>
    <property type="evidence" value="ECO:0007669"/>
    <property type="project" value="TreeGrafter"/>
</dbReference>
<dbReference type="InterPro" id="IPR010376">
    <property type="entry name" value="GBBH-like_N"/>
</dbReference>
<dbReference type="Pfam" id="PF02668">
    <property type="entry name" value="TauD"/>
    <property type="match status" value="1"/>
</dbReference>
<evidence type="ECO:0000313" key="10">
    <source>
        <dbReference type="Proteomes" id="UP000184330"/>
    </source>
</evidence>
<feature type="domain" description="Gamma-butyrobetaine hydroxylase-like N-terminal" evidence="8">
    <location>
        <begin position="98"/>
        <end position="160"/>
    </location>
</feature>
<dbReference type="InterPro" id="IPR003819">
    <property type="entry name" value="TauD/TfdA-like"/>
</dbReference>
<dbReference type="STRING" id="576137.A0A1L7WMK7"/>
<dbReference type="Gene3D" id="3.60.130.10">
    <property type="entry name" value="Clavaminate synthase-like"/>
    <property type="match status" value="1"/>
</dbReference>
<dbReference type="SUPFAM" id="SSF51197">
    <property type="entry name" value="Clavaminate synthase-like"/>
    <property type="match status" value="1"/>
</dbReference>
<comment type="cofactor">
    <cofactor evidence="1">
        <name>Fe(2+)</name>
        <dbReference type="ChEBI" id="CHEBI:29033"/>
    </cofactor>
</comment>
<dbReference type="PANTHER" id="PTHR10696">
    <property type="entry name" value="GAMMA-BUTYROBETAINE HYDROXYLASE-RELATED"/>
    <property type="match status" value="1"/>
</dbReference>